<name>A0A0D3HJW1_9ORYZ</name>
<keyword evidence="3" id="KW-1185">Reference proteome</keyword>
<organism evidence="2">
    <name type="scientific">Oryza barthii</name>
    <dbReference type="NCBI Taxonomy" id="65489"/>
    <lineage>
        <taxon>Eukaryota</taxon>
        <taxon>Viridiplantae</taxon>
        <taxon>Streptophyta</taxon>
        <taxon>Embryophyta</taxon>
        <taxon>Tracheophyta</taxon>
        <taxon>Spermatophyta</taxon>
        <taxon>Magnoliopsida</taxon>
        <taxon>Liliopsida</taxon>
        <taxon>Poales</taxon>
        <taxon>Poaceae</taxon>
        <taxon>BOP clade</taxon>
        <taxon>Oryzoideae</taxon>
        <taxon>Oryzeae</taxon>
        <taxon>Oryzinae</taxon>
        <taxon>Oryza</taxon>
    </lineage>
</organism>
<dbReference type="AlphaFoldDB" id="A0A0D3HJW1"/>
<evidence type="ECO:0000313" key="3">
    <source>
        <dbReference type="Proteomes" id="UP000026960"/>
    </source>
</evidence>
<dbReference type="PaxDb" id="65489-OBART11G07560.1"/>
<sequence>MRARLSSSSLSLCRNRCNCRVSSVSARPHVRIRILSLIPIEHRLPSQRQITAPSTQIPRLRVAGLRLQEEKNPPARRNASPVALLPDPSPPRRRSAPAGGIESACEEERLTGRLSSAATDPGLLNPTSRRSCLRTSSGTFSEQEGMASMDDVDDVDFSPHQATPKESMNSKNDAKVHPSSGQTPNKGNYYMHHANAIMMLFQYIRDGCRRRVESSMEDYKCKKVEEGHGEKRKVGEGYDPRWSSLIEITMKICNDDVFDEATEKEP</sequence>
<dbReference type="EnsemblPlants" id="OBART11G07560.1">
    <property type="protein sequence ID" value="OBART11G07560.1"/>
    <property type="gene ID" value="OBART11G07560"/>
</dbReference>
<protein>
    <submittedName>
        <fullName evidence="2">Uncharacterized protein</fullName>
    </submittedName>
</protein>
<reference evidence="2" key="1">
    <citation type="journal article" date="2009" name="Rice">
        <title>De Novo Next Generation Sequencing of Plant Genomes.</title>
        <authorList>
            <person name="Rounsley S."/>
            <person name="Marri P.R."/>
            <person name="Yu Y."/>
            <person name="He R."/>
            <person name="Sisneros N."/>
            <person name="Goicoechea J.L."/>
            <person name="Lee S.J."/>
            <person name="Angelova A."/>
            <person name="Kudrna D."/>
            <person name="Luo M."/>
            <person name="Affourtit J."/>
            <person name="Desany B."/>
            <person name="Knight J."/>
            <person name="Niazi F."/>
            <person name="Egholm M."/>
            <person name="Wing R.A."/>
        </authorList>
    </citation>
    <scope>NUCLEOTIDE SEQUENCE [LARGE SCALE GENOMIC DNA]</scope>
    <source>
        <strain evidence="2">cv. IRGC 105608</strain>
    </source>
</reference>
<dbReference type="Gramene" id="OBART11G07560.1">
    <property type="protein sequence ID" value="OBART11G07560.1"/>
    <property type="gene ID" value="OBART11G07560"/>
</dbReference>
<accession>A0A0D3HJW1</accession>
<dbReference type="Proteomes" id="UP000026960">
    <property type="component" value="Chromosome 11"/>
</dbReference>
<reference evidence="2" key="2">
    <citation type="submission" date="2015-03" db="UniProtKB">
        <authorList>
            <consortium name="EnsemblPlants"/>
        </authorList>
    </citation>
    <scope>IDENTIFICATION</scope>
</reference>
<feature type="compositionally biased region" description="Polar residues" evidence="1">
    <location>
        <begin position="160"/>
        <end position="171"/>
    </location>
</feature>
<evidence type="ECO:0000313" key="2">
    <source>
        <dbReference type="EnsemblPlants" id="OBART11G07560.1"/>
    </source>
</evidence>
<dbReference type="HOGENOM" id="CLU_091504_0_0_1"/>
<evidence type="ECO:0000256" key="1">
    <source>
        <dbReference type="SAM" id="MobiDB-lite"/>
    </source>
</evidence>
<feature type="compositionally biased region" description="Polar residues" evidence="1">
    <location>
        <begin position="125"/>
        <end position="142"/>
    </location>
</feature>
<proteinExistence type="predicted"/>
<feature type="region of interest" description="Disordered" evidence="1">
    <location>
        <begin position="70"/>
        <end position="185"/>
    </location>
</feature>